<accession>A0AAD8NG69</accession>
<name>A0AAD8NG69_TARER</name>
<gene>
    <name evidence="1" type="ORF">QVD17_30678</name>
</gene>
<keyword evidence="2" id="KW-1185">Reference proteome</keyword>
<sequence length="121" mass="13915">MTFKLLTKDARQSPLTVEGRNDFDGKRGWQRKGIMPKSYCMANVCLDLCRFGTLKCDSDVGFRIKDVMVVKKRRCMSDFWNTTSNDASSTTVSSRLLYRRVQVLLMVSVSDPGLPYFWNKV</sequence>
<dbReference type="EMBL" id="JAUHHV010000008">
    <property type="protein sequence ID" value="KAK1414915.1"/>
    <property type="molecule type" value="Genomic_DNA"/>
</dbReference>
<reference evidence="1" key="1">
    <citation type="journal article" date="2023" name="bioRxiv">
        <title>Improved chromosome-level genome assembly for marigold (Tagetes erecta).</title>
        <authorList>
            <person name="Jiang F."/>
            <person name="Yuan L."/>
            <person name="Wang S."/>
            <person name="Wang H."/>
            <person name="Xu D."/>
            <person name="Wang A."/>
            <person name="Fan W."/>
        </authorList>
    </citation>
    <scope>NUCLEOTIDE SEQUENCE</scope>
    <source>
        <strain evidence="1">WSJ</strain>
        <tissue evidence="1">Leaf</tissue>
    </source>
</reference>
<comment type="caution">
    <text evidence="1">The sequence shown here is derived from an EMBL/GenBank/DDBJ whole genome shotgun (WGS) entry which is preliminary data.</text>
</comment>
<dbReference type="AlphaFoldDB" id="A0AAD8NG69"/>
<proteinExistence type="predicted"/>
<evidence type="ECO:0000313" key="1">
    <source>
        <dbReference type="EMBL" id="KAK1414915.1"/>
    </source>
</evidence>
<dbReference type="Proteomes" id="UP001229421">
    <property type="component" value="Unassembled WGS sequence"/>
</dbReference>
<organism evidence="1 2">
    <name type="scientific">Tagetes erecta</name>
    <name type="common">African marigold</name>
    <dbReference type="NCBI Taxonomy" id="13708"/>
    <lineage>
        <taxon>Eukaryota</taxon>
        <taxon>Viridiplantae</taxon>
        <taxon>Streptophyta</taxon>
        <taxon>Embryophyta</taxon>
        <taxon>Tracheophyta</taxon>
        <taxon>Spermatophyta</taxon>
        <taxon>Magnoliopsida</taxon>
        <taxon>eudicotyledons</taxon>
        <taxon>Gunneridae</taxon>
        <taxon>Pentapetalae</taxon>
        <taxon>asterids</taxon>
        <taxon>campanulids</taxon>
        <taxon>Asterales</taxon>
        <taxon>Asteraceae</taxon>
        <taxon>Asteroideae</taxon>
        <taxon>Heliantheae alliance</taxon>
        <taxon>Tageteae</taxon>
        <taxon>Tagetes</taxon>
    </lineage>
</organism>
<evidence type="ECO:0000313" key="2">
    <source>
        <dbReference type="Proteomes" id="UP001229421"/>
    </source>
</evidence>
<protein>
    <submittedName>
        <fullName evidence="1">Uncharacterized protein</fullName>
    </submittedName>
</protein>